<reference evidence="1 2" key="1">
    <citation type="submission" date="2024-10" db="EMBL/GenBank/DDBJ databases">
        <title>The Natural Products Discovery Center: Release of the First 8490 Sequenced Strains for Exploring Actinobacteria Biosynthetic Diversity.</title>
        <authorList>
            <person name="Kalkreuter E."/>
            <person name="Kautsar S.A."/>
            <person name="Yang D."/>
            <person name="Bader C.D."/>
            <person name="Teijaro C.N."/>
            <person name="Fluegel L."/>
            <person name="Davis C.M."/>
            <person name="Simpson J.R."/>
            <person name="Lauterbach L."/>
            <person name="Steele A.D."/>
            <person name="Gui C."/>
            <person name="Meng S."/>
            <person name="Li G."/>
            <person name="Viehrig K."/>
            <person name="Ye F."/>
            <person name="Su P."/>
            <person name="Kiefer A.F."/>
            <person name="Nichols A."/>
            <person name="Cepeda A.J."/>
            <person name="Yan W."/>
            <person name="Fan B."/>
            <person name="Jiang Y."/>
            <person name="Adhikari A."/>
            <person name="Zheng C.-J."/>
            <person name="Schuster L."/>
            <person name="Cowan T.M."/>
            <person name="Smanski M.J."/>
            <person name="Chevrette M.G."/>
            <person name="De Carvalho L.P.S."/>
            <person name="Shen B."/>
        </authorList>
    </citation>
    <scope>NUCLEOTIDE SEQUENCE [LARGE SCALE GENOMIC DNA]</scope>
    <source>
        <strain evidence="1 2">NPDC001281</strain>
    </source>
</reference>
<accession>A0ABW6VB80</accession>
<name>A0ABW6VB80_MICFU</name>
<organism evidence="1 2">
    <name type="scientific">Microtetraspora fusca</name>
    <dbReference type="NCBI Taxonomy" id="1997"/>
    <lineage>
        <taxon>Bacteria</taxon>
        <taxon>Bacillati</taxon>
        <taxon>Actinomycetota</taxon>
        <taxon>Actinomycetes</taxon>
        <taxon>Streptosporangiales</taxon>
        <taxon>Streptosporangiaceae</taxon>
        <taxon>Microtetraspora</taxon>
    </lineage>
</organism>
<dbReference type="RefSeq" id="WP_387344056.1">
    <property type="nucleotide sequence ID" value="NZ_JBIAXI010000014.1"/>
</dbReference>
<proteinExistence type="predicted"/>
<comment type="caution">
    <text evidence="1">The sequence shown here is derived from an EMBL/GenBank/DDBJ whole genome shotgun (WGS) entry which is preliminary data.</text>
</comment>
<evidence type="ECO:0000313" key="2">
    <source>
        <dbReference type="Proteomes" id="UP001602119"/>
    </source>
</evidence>
<protein>
    <submittedName>
        <fullName evidence="1">Uncharacterized protein</fullName>
    </submittedName>
</protein>
<dbReference type="Proteomes" id="UP001602119">
    <property type="component" value="Unassembled WGS sequence"/>
</dbReference>
<evidence type="ECO:0000313" key="1">
    <source>
        <dbReference type="EMBL" id="MFF4775817.1"/>
    </source>
</evidence>
<gene>
    <name evidence="1" type="ORF">ACFY05_23480</name>
</gene>
<sequence length="49" mass="5527">MAAQYRLDVATAGTPARLTRIADAWRPYRSWVALLLRARAEDQAAGNRR</sequence>
<keyword evidence="2" id="KW-1185">Reference proteome</keyword>
<dbReference type="EMBL" id="JBIAXI010000014">
    <property type="protein sequence ID" value="MFF4775817.1"/>
    <property type="molecule type" value="Genomic_DNA"/>
</dbReference>